<comment type="caution">
    <text evidence="1">The sequence shown here is derived from an EMBL/GenBank/DDBJ whole genome shotgun (WGS) entry which is preliminary data.</text>
</comment>
<reference evidence="1" key="1">
    <citation type="submission" date="2021-06" db="EMBL/GenBank/DDBJ databases">
        <authorList>
            <person name="Kallberg Y."/>
            <person name="Tangrot J."/>
            <person name="Rosling A."/>
        </authorList>
    </citation>
    <scope>NUCLEOTIDE SEQUENCE</scope>
    <source>
        <strain evidence="1">FL966</strain>
    </source>
</reference>
<protein>
    <submittedName>
        <fullName evidence="1">10175_t:CDS:1</fullName>
    </submittedName>
</protein>
<dbReference type="AlphaFoldDB" id="A0A9N9CVL8"/>
<organism evidence="1 2">
    <name type="scientific">Cetraspora pellucida</name>
    <dbReference type="NCBI Taxonomy" id="1433469"/>
    <lineage>
        <taxon>Eukaryota</taxon>
        <taxon>Fungi</taxon>
        <taxon>Fungi incertae sedis</taxon>
        <taxon>Mucoromycota</taxon>
        <taxon>Glomeromycotina</taxon>
        <taxon>Glomeromycetes</taxon>
        <taxon>Diversisporales</taxon>
        <taxon>Gigasporaceae</taxon>
        <taxon>Cetraspora</taxon>
    </lineage>
</organism>
<name>A0A9N9CVL8_9GLOM</name>
<keyword evidence="2" id="KW-1185">Reference proteome</keyword>
<gene>
    <name evidence="1" type="ORF">CPELLU_LOCUS7690</name>
</gene>
<dbReference type="OrthoDB" id="10432759at2759"/>
<evidence type="ECO:0000313" key="1">
    <source>
        <dbReference type="EMBL" id="CAG8616110.1"/>
    </source>
</evidence>
<accession>A0A9N9CVL8</accession>
<sequence length="124" mass="14687">QLKQIRSLHKCEQLKVLYEIKNDPSAMLNHVIPAFVRLNDNDFNCAIKQICEFWEINTQIQRKHNDMIIQISLSTLAWWNKEVAALSFSQNCPKENSSWFFRYGIMVDKSIRDEKKVLIICFSH</sequence>
<feature type="non-terminal residue" evidence="1">
    <location>
        <position position="124"/>
    </location>
</feature>
<dbReference type="Proteomes" id="UP000789759">
    <property type="component" value="Unassembled WGS sequence"/>
</dbReference>
<dbReference type="EMBL" id="CAJVQA010005239">
    <property type="protein sequence ID" value="CAG8616110.1"/>
    <property type="molecule type" value="Genomic_DNA"/>
</dbReference>
<proteinExistence type="predicted"/>
<evidence type="ECO:0000313" key="2">
    <source>
        <dbReference type="Proteomes" id="UP000789759"/>
    </source>
</evidence>